<dbReference type="Proteomes" id="UP001206572">
    <property type="component" value="Unassembled WGS sequence"/>
</dbReference>
<organism evidence="5 6">
    <name type="scientific">Massilia agri</name>
    <dbReference type="NCBI Taxonomy" id="1886785"/>
    <lineage>
        <taxon>Bacteria</taxon>
        <taxon>Pseudomonadati</taxon>
        <taxon>Pseudomonadota</taxon>
        <taxon>Betaproteobacteria</taxon>
        <taxon>Burkholderiales</taxon>
        <taxon>Oxalobacteraceae</taxon>
        <taxon>Telluria group</taxon>
        <taxon>Massilia</taxon>
    </lineage>
</organism>
<dbReference type="PANTHER" id="PTHR44688:SF16">
    <property type="entry name" value="DNA-BINDING TRANSCRIPTIONAL ACTIVATOR DEVR_DOSR"/>
    <property type="match status" value="1"/>
</dbReference>
<dbReference type="PRINTS" id="PR00038">
    <property type="entry name" value="HTHLUXR"/>
</dbReference>
<name>A0ABT2AMR0_9BURK</name>
<keyword evidence="2" id="KW-0238">DNA-binding</keyword>
<sequence>MVILSKLEQEYLLRTIESGIDLADLRSLFLWTQGPLQALLPHEALLCLQLDGGGNVVRSECLHRAVLDGAALDLLARLGAQLAAAWRAGPCLPAVLDPAAPAGQLAGCLALLRESGFDNVLVHGSAALEQGATLFALFGLPFRPGPRHGHFLQLLLPYLHMALLRAPGRASSQGRVEQPLRPLSARELAILACVRAGRSNEEAGQALGISALTVKNHLQRIYRALGVANRAHAVARCLELRLL</sequence>
<dbReference type="EMBL" id="JANUHA010000009">
    <property type="protein sequence ID" value="MCS0597531.1"/>
    <property type="molecule type" value="Genomic_DNA"/>
</dbReference>
<dbReference type="InterPro" id="IPR000792">
    <property type="entry name" value="Tscrpt_reg_LuxR_C"/>
</dbReference>
<dbReference type="InterPro" id="IPR036388">
    <property type="entry name" value="WH-like_DNA-bd_sf"/>
</dbReference>
<evidence type="ECO:0000256" key="2">
    <source>
        <dbReference type="ARBA" id="ARBA00023125"/>
    </source>
</evidence>
<keyword evidence="6" id="KW-1185">Reference proteome</keyword>
<dbReference type="RefSeq" id="WP_258828553.1">
    <property type="nucleotide sequence ID" value="NZ_JANUHA010000009.1"/>
</dbReference>
<keyword evidence="1" id="KW-0805">Transcription regulation</keyword>
<dbReference type="InterPro" id="IPR016032">
    <property type="entry name" value="Sig_transdc_resp-reg_C-effctor"/>
</dbReference>
<dbReference type="CDD" id="cd06170">
    <property type="entry name" value="LuxR_C_like"/>
    <property type="match status" value="1"/>
</dbReference>
<reference evidence="5 6" key="1">
    <citation type="submission" date="2022-08" db="EMBL/GenBank/DDBJ databases">
        <title>Reclassification of Massilia species as members of the genera Telluria, Duganella, Pseudoduganella, Mokoshia gen. nov. and Zemynaea gen. nov. using orthogonal and non-orthogonal genome-based approaches.</title>
        <authorList>
            <person name="Bowman J.P."/>
        </authorList>
    </citation>
    <scope>NUCLEOTIDE SEQUENCE [LARGE SCALE GENOMIC DNA]</scope>
    <source>
        <strain evidence="5 6">JCM 31661</strain>
    </source>
</reference>
<accession>A0ABT2AMR0</accession>
<protein>
    <submittedName>
        <fullName evidence="5">LuxR C-terminal-related transcriptional regulator</fullName>
    </submittedName>
</protein>
<dbReference type="SUPFAM" id="SSF46894">
    <property type="entry name" value="C-terminal effector domain of the bipartite response regulators"/>
    <property type="match status" value="1"/>
</dbReference>
<proteinExistence type="predicted"/>
<comment type="caution">
    <text evidence="5">The sequence shown here is derived from an EMBL/GenBank/DDBJ whole genome shotgun (WGS) entry which is preliminary data.</text>
</comment>
<feature type="domain" description="HTH luxR-type" evidence="4">
    <location>
        <begin position="176"/>
        <end position="241"/>
    </location>
</feature>
<evidence type="ECO:0000313" key="6">
    <source>
        <dbReference type="Proteomes" id="UP001206572"/>
    </source>
</evidence>
<dbReference type="SMART" id="SM00421">
    <property type="entry name" value="HTH_LUXR"/>
    <property type="match status" value="1"/>
</dbReference>
<gene>
    <name evidence="5" type="ORF">NX780_14360</name>
</gene>
<dbReference type="Gene3D" id="1.10.10.10">
    <property type="entry name" value="Winged helix-like DNA-binding domain superfamily/Winged helix DNA-binding domain"/>
    <property type="match status" value="1"/>
</dbReference>
<dbReference type="Pfam" id="PF00196">
    <property type="entry name" value="GerE"/>
    <property type="match status" value="1"/>
</dbReference>
<evidence type="ECO:0000259" key="4">
    <source>
        <dbReference type="PROSITE" id="PS50043"/>
    </source>
</evidence>
<dbReference type="PANTHER" id="PTHR44688">
    <property type="entry name" value="DNA-BINDING TRANSCRIPTIONAL ACTIVATOR DEVR_DOSR"/>
    <property type="match status" value="1"/>
</dbReference>
<evidence type="ECO:0000256" key="1">
    <source>
        <dbReference type="ARBA" id="ARBA00023015"/>
    </source>
</evidence>
<evidence type="ECO:0000256" key="3">
    <source>
        <dbReference type="ARBA" id="ARBA00023163"/>
    </source>
</evidence>
<dbReference type="PROSITE" id="PS50043">
    <property type="entry name" value="HTH_LUXR_2"/>
    <property type="match status" value="1"/>
</dbReference>
<keyword evidence="3" id="KW-0804">Transcription</keyword>
<evidence type="ECO:0000313" key="5">
    <source>
        <dbReference type="EMBL" id="MCS0597531.1"/>
    </source>
</evidence>